<dbReference type="InterPro" id="IPR043519">
    <property type="entry name" value="NT_sf"/>
</dbReference>
<evidence type="ECO:0000313" key="10">
    <source>
        <dbReference type="Proteomes" id="UP001576784"/>
    </source>
</evidence>
<evidence type="ECO:0000256" key="4">
    <source>
        <dbReference type="ARBA" id="ARBA00022723"/>
    </source>
</evidence>
<keyword evidence="6" id="KW-0067">ATP-binding</keyword>
<dbReference type="PANTHER" id="PTHR33571">
    <property type="entry name" value="SSL8005 PROTEIN"/>
    <property type="match status" value="1"/>
</dbReference>
<keyword evidence="5" id="KW-0547">Nucleotide-binding</keyword>
<dbReference type="SUPFAM" id="SSF81301">
    <property type="entry name" value="Nucleotidyltransferase"/>
    <property type="match status" value="1"/>
</dbReference>
<dbReference type="InterPro" id="IPR041633">
    <property type="entry name" value="Polbeta"/>
</dbReference>
<dbReference type="RefSeq" id="WP_413262393.1">
    <property type="nucleotide sequence ID" value="NZ_JBHFNR010000050.1"/>
</dbReference>
<organism evidence="9 10">
    <name type="scientific">Floridaenema flaviceps BLCC-F50</name>
    <dbReference type="NCBI Taxonomy" id="3153642"/>
    <lineage>
        <taxon>Bacteria</taxon>
        <taxon>Bacillati</taxon>
        <taxon>Cyanobacteriota</taxon>
        <taxon>Cyanophyceae</taxon>
        <taxon>Oscillatoriophycideae</taxon>
        <taxon>Aerosakkonematales</taxon>
        <taxon>Aerosakkonemataceae</taxon>
        <taxon>Floridanema</taxon>
        <taxon>Floridanema flaviceps</taxon>
    </lineage>
</organism>
<evidence type="ECO:0000259" key="8">
    <source>
        <dbReference type="Pfam" id="PF18765"/>
    </source>
</evidence>
<reference evidence="9 10" key="1">
    <citation type="submission" date="2024-09" db="EMBL/GenBank/DDBJ databases">
        <title>Floridaenema gen nov. (Aerosakkonemataceae, Aerosakkonematales ord. nov., Cyanobacteria) from benthic tropical and subtropical fresh waters, with the description of four new species.</title>
        <authorList>
            <person name="Moretto J.A."/>
            <person name="Berthold D.E."/>
            <person name="Lefler F.W."/>
            <person name="Huang I.-S."/>
            <person name="Laughinghouse H. IV."/>
        </authorList>
    </citation>
    <scope>NUCLEOTIDE SEQUENCE [LARGE SCALE GENOMIC DNA]</scope>
    <source>
        <strain evidence="9 10">BLCC-F50</strain>
    </source>
</reference>
<keyword evidence="3" id="KW-0548">Nucleotidyltransferase</keyword>
<evidence type="ECO:0000256" key="5">
    <source>
        <dbReference type="ARBA" id="ARBA00022741"/>
    </source>
</evidence>
<dbReference type="Pfam" id="PF18765">
    <property type="entry name" value="Polbeta"/>
    <property type="match status" value="1"/>
</dbReference>
<evidence type="ECO:0000256" key="3">
    <source>
        <dbReference type="ARBA" id="ARBA00022695"/>
    </source>
</evidence>
<keyword evidence="7" id="KW-0460">Magnesium</keyword>
<keyword evidence="4" id="KW-0479">Metal-binding</keyword>
<evidence type="ECO:0000256" key="1">
    <source>
        <dbReference type="ARBA" id="ARBA00001946"/>
    </source>
</evidence>
<sequence length="105" mass="12313">MSETKTLPIEIPKKEIEQFCQRHHIRKLSLFGSVLRDDFTPESDIDFLVEFEPGKTPGYFKLVSMEMELSEMLKGRKIDLRTPNELSIYFRDRVIAEAVVQYDSN</sequence>
<dbReference type="Gene3D" id="3.30.460.10">
    <property type="entry name" value="Beta Polymerase, domain 2"/>
    <property type="match status" value="1"/>
</dbReference>
<protein>
    <submittedName>
        <fullName evidence="9">Nucleotidyltransferase family protein</fullName>
    </submittedName>
</protein>
<accession>A0ABV4XLZ6</accession>
<keyword evidence="10" id="KW-1185">Reference proteome</keyword>
<dbReference type="InterPro" id="IPR052038">
    <property type="entry name" value="Type-VII_TA_antitoxin"/>
</dbReference>
<proteinExistence type="predicted"/>
<evidence type="ECO:0000256" key="2">
    <source>
        <dbReference type="ARBA" id="ARBA00022679"/>
    </source>
</evidence>
<name>A0ABV4XLZ6_9CYAN</name>
<dbReference type="PANTHER" id="PTHR33571:SF12">
    <property type="entry name" value="BSL3053 PROTEIN"/>
    <property type="match status" value="1"/>
</dbReference>
<evidence type="ECO:0000313" key="9">
    <source>
        <dbReference type="EMBL" id="MFB2892723.1"/>
    </source>
</evidence>
<comment type="caution">
    <text evidence="9">The sequence shown here is derived from an EMBL/GenBank/DDBJ whole genome shotgun (WGS) entry which is preliminary data.</text>
</comment>
<dbReference type="Proteomes" id="UP001576784">
    <property type="component" value="Unassembled WGS sequence"/>
</dbReference>
<gene>
    <name evidence="9" type="ORF">ACE1CI_07250</name>
</gene>
<evidence type="ECO:0000256" key="6">
    <source>
        <dbReference type="ARBA" id="ARBA00022840"/>
    </source>
</evidence>
<evidence type="ECO:0000256" key="7">
    <source>
        <dbReference type="ARBA" id="ARBA00022842"/>
    </source>
</evidence>
<keyword evidence="2" id="KW-0808">Transferase</keyword>
<comment type="cofactor">
    <cofactor evidence="1">
        <name>Mg(2+)</name>
        <dbReference type="ChEBI" id="CHEBI:18420"/>
    </cofactor>
</comment>
<dbReference type="EMBL" id="JBHFNR010000050">
    <property type="protein sequence ID" value="MFB2892723.1"/>
    <property type="molecule type" value="Genomic_DNA"/>
</dbReference>
<dbReference type="CDD" id="cd05403">
    <property type="entry name" value="NT_KNTase_like"/>
    <property type="match status" value="1"/>
</dbReference>
<feature type="domain" description="Polymerase beta nucleotidyltransferase" evidence="8">
    <location>
        <begin position="14"/>
        <end position="103"/>
    </location>
</feature>